<keyword evidence="5 9" id="KW-0732">Signal</keyword>
<feature type="signal peptide" evidence="9">
    <location>
        <begin position="1"/>
        <end position="23"/>
    </location>
</feature>
<keyword evidence="6" id="KW-0574">Periplasm</keyword>
<dbReference type="PANTHER" id="PTHR43649">
    <property type="entry name" value="ARABINOSE-BINDING PROTEIN-RELATED"/>
    <property type="match status" value="1"/>
</dbReference>
<comment type="function">
    <text evidence="7">Part of a binding-protein-dependent transport system for a sugar.</text>
</comment>
<evidence type="ECO:0000256" key="9">
    <source>
        <dbReference type="SAM" id="SignalP"/>
    </source>
</evidence>
<keyword evidence="11" id="KW-1185">Reference proteome</keyword>
<keyword evidence="4" id="KW-0762">Sugar transport</keyword>
<evidence type="ECO:0000256" key="7">
    <source>
        <dbReference type="ARBA" id="ARBA00049629"/>
    </source>
</evidence>
<dbReference type="Proteomes" id="UP000051936">
    <property type="component" value="Unassembled WGS sequence"/>
</dbReference>
<dbReference type="SUPFAM" id="SSF53850">
    <property type="entry name" value="Periplasmic binding protein-like II"/>
    <property type="match status" value="1"/>
</dbReference>
<keyword evidence="3" id="KW-0813">Transport</keyword>
<dbReference type="OrthoDB" id="9798191at2"/>
<comment type="similarity">
    <text evidence="2">Belongs to the bacterial solute-binding protein 1 family.</text>
</comment>
<evidence type="ECO:0000313" key="10">
    <source>
        <dbReference type="EMBL" id="KRQ02009.1"/>
    </source>
</evidence>
<dbReference type="InterPro" id="IPR006059">
    <property type="entry name" value="SBP"/>
</dbReference>
<dbReference type="InterPro" id="IPR050490">
    <property type="entry name" value="Bact_solute-bd_prot1"/>
</dbReference>
<gene>
    <name evidence="10" type="ORF">AOQ71_36030</name>
</gene>
<sequence length="413" mass="43646">MKRTLLAAVAVATTALVSLPANAQEMKAEVIHWWTSGGEAAAVKVFADQFTKAGGTWIDSAVAGAANARNAAITRTVSGNPPTAMQLNTGKQFDELVEGDLLADVDAVAAEGNWKGVMPAAIIAAATRNGKMYAVPINIHGQNWLWYNKAVLASVGADEPKSWNDALVILDKLKADGKVIPLAFSGQKNWEQNLFNAVMIGVGGAQMWTGILGKRDAALAQSPEFKTVAVTYKKLKDYVDPGAPGRNWNDATNMVIQGKAAMQIMGDWAKGEFVAAGKVPDKDYGCTVLSNGSGGYVMGGDVFVFPKAKDPATTKAQMTLAKLMLTPETQIQFALKKGSIPVRSDVDASALDACAQKGMRYVADKAQQMPSGDMLAPPALTGALQDAISQYWNTNMSADEFSAKVAAVLKSAE</sequence>
<dbReference type="STRING" id="989370.AOQ71_36030"/>
<dbReference type="Gene3D" id="3.40.190.10">
    <property type="entry name" value="Periplasmic binding protein-like II"/>
    <property type="match status" value="2"/>
</dbReference>
<dbReference type="AlphaFoldDB" id="A0A0R3CWP7"/>
<comment type="caution">
    <text evidence="10">The sequence shown here is derived from an EMBL/GenBank/DDBJ whole genome shotgun (WGS) entry which is preliminary data.</text>
</comment>
<dbReference type="Pfam" id="PF01547">
    <property type="entry name" value="SBP_bac_1"/>
    <property type="match status" value="1"/>
</dbReference>
<evidence type="ECO:0000256" key="1">
    <source>
        <dbReference type="ARBA" id="ARBA00004418"/>
    </source>
</evidence>
<feature type="chain" id="PRO_5006434856" description="Probable sugar-binding periplasmic protein" evidence="9">
    <location>
        <begin position="24"/>
        <end position="413"/>
    </location>
</feature>
<evidence type="ECO:0000256" key="3">
    <source>
        <dbReference type="ARBA" id="ARBA00022448"/>
    </source>
</evidence>
<dbReference type="GO" id="GO:0042597">
    <property type="term" value="C:periplasmic space"/>
    <property type="evidence" value="ECO:0007669"/>
    <property type="project" value="UniProtKB-SubCell"/>
</dbReference>
<dbReference type="RefSeq" id="WP_057757413.1">
    <property type="nucleotide sequence ID" value="NZ_LJYG01000111.1"/>
</dbReference>
<dbReference type="PANTHER" id="PTHR43649:SF28">
    <property type="entry name" value="BINDING PROTEIN COMPONENT OF ABC SUGAR TRANSPORTER-RELATED"/>
    <property type="match status" value="1"/>
</dbReference>
<accession>A0A0R3CWP7</accession>
<evidence type="ECO:0000313" key="11">
    <source>
        <dbReference type="Proteomes" id="UP000051936"/>
    </source>
</evidence>
<protein>
    <recommendedName>
        <fullName evidence="8">Probable sugar-binding periplasmic protein</fullName>
    </recommendedName>
</protein>
<evidence type="ECO:0000256" key="8">
    <source>
        <dbReference type="ARBA" id="ARBA00049753"/>
    </source>
</evidence>
<evidence type="ECO:0000256" key="4">
    <source>
        <dbReference type="ARBA" id="ARBA00022597"/>
    </source>
</evidence>
<comment type="subcellular location">
    <subcellularLocation>
        <location evidence="1">Periplasm</location>
    </subcellularLocation>
</comment>
<reference evidence="10 11" key="1">
    <citation type="submission" date="2015-09" db="EMBL/GenBank/DDBJ databases">
        <title>Draft Genome Sequence of Bradyrhizobium manausense Strain BR 3351T, a Novel Symbiotic Nitrogen-Fixing Alphaproteobacterium Isolated from Brazilian Amazon Rain Forest.</title>
        <authorList>
            <person name="De Araujo J.L."/>
            <person name="Zilli J.E."/>
        </authorList>
    </citation>
    <scope>NUCLEOTIDE SEQUENCE [LARGE SCALE GENOMIC DNA]</scope>
    <source>
        <strain evidence="10 11">BR3351</strain>
    </source>
</reference>
<evidence type="ECO:0000256" key="2">
    <source>
        <dbReference type="ARBA" id="ARBA00008520"/>
    </source>
</evidence>
<evidence type="ECO:0000256" key="6">
    <source>
        <dbReference type="ARBA" id="ARBA00022764"/>
    </source>
</evidence>
<dbReference type="EMBL" id="LJYG01000111">
    <property type="protein sequence ID" value="KRQ02009.1"/>
    <property type="molecule type" value="Genomic_DNA"/>
</dbReference>
<proteinExistence type="inferred from homology"/>
<evidence type="ECO:0000256" key="5">
    <source>
        <dbReference type="ARBA" id="ARBA00022729"/>
    </source>
</evidence>
<name>A0A0R3CWP7_9BRAD</name>
<organism evidence="10 11">
    <name type="scientific">Bradyrhizobium manausense</name>
    <dbReference type="NCBI Taxonomy" id="989370"/>
    <lineage>
        <taxon>Bacteria</taxon>
        <taxon>Pseudomonadati</taxon>
        <taxon>Pseudomonadota</taxon>
        <taxon>Alphaproteobacteria</taxon>
        <taxon>Hyphomicrobiales</taxon>
        <taxon>Nitrobacteraceae</taxon>
        <taxon>Bradyrhizobium</taxon>
    </lineage>
</organism>